<sequence>MPKGIDWVHFIYINLAFVALIFSMYFFASVVQIKQDWPKYRCNPMFMPLSDDIQTDFTYCVQNMQNNYMGYLLEPLTYITSNLSEMGSQFTDSLNFFRVMISNIRTFMASITGNIFGVFLNLITEFQKITIGIKDLVGKLIGIVVTVLYIMDGSLKTIESSWNGPPGQTVRALCFHPETEVKLLDGKVVLMKDLNLGDILENGSRVNAVIKLDNTETNSDFYIIPNGVDGKDIYVTGTHMIFCDELGKYVEVKSHPLAKKQDIKKSDWFSSLITSDHKIQIGKNLFYDWDDDLIRPFW</sequence>
<dbReference type="AlphaFoldDB" id="A0A6C0HCM5"/>
<dbReference type="GO" id="GO:0016539">
    <property type="term" value="P:intein-mediated protein splicing"/>
    <property type="evidence" value="ECO:0007669"/>
    <property type="project" value="InterPro"/>
</dbReference>
<keyword evidence="1" id="KW-1133">Transmembrane helix</keyword>
<reference evidence="2" key="1">
    <citation type="journal article" date="2020" name="Nature">
        <title>Giant virus diversity and host interactions through global metagenomics.</title>
        <authorList>
            <person name="Schulz F."/>
            <person name="Roux S."/>
            <person name="Paez-Espino D."/>
            <person name="Jungbluth S."/>
            <person name="Walsh D.A."/>
            <person name="Denef V.J."/>
            <person name="McMahon K.D."/>
            <person name="Konstantinidis K.T."/>
            <person name="Eloe-Fadrosh E.A."/>
            <person name="Kyrpides N.C."/>
            <person name="Woyke T."/>
        </authorList>
    </citation>
    <scope>NUCLEOTIDE SEQUENCE</scope>
    <source>
        <strain evidence="2">GVMAG-M-3300023179-91</strain>
    </source>
</reference>
<dbReference type="InterPro" id="IPR006141">
    <property type="entry name" value="Intein_N"/>
</dbReference>
<feature type="transmembrane region" description="Helical" evidence="1">
    <location>
        <begin position="104"/>
        <end position="123"/>
    </location>
</feature>
<keyword evidence="1" id="KW-0812">Transmembrane</keyword>
<protein>
    <recommendedName>
        <fullName evidence="3">Hedgehog/Intein (Hint) domain-containing protein</fullName>
    </recommendedName>
</protein>
<dbReference type="PROSITE" id="PS50817">
    <property type="entry name" value="INTEIN_N_TER"/>
    <property type="match status" value="1"/>
</dbReference>
<keyword evidence="1" id="KW-0472">Membrane</keyword>
<evidence type="ECO:0000313" key="2">
    <source>
        <dbReference type="EMBL" id="QHT78130.1"/>
    </source>
</evidence>
<feature type="transmembrane region" description="Helical" evidence="1">
    <location>
        <begin position="129"/>
        <end position="151"/>
    </location>
</feature>
<dbReference type="InterPro" id="IPR036844">
    <property type="entry name" value="Hint_dom_sf"/>
</dbReference>
<evidence type="ECO:0008006" key="3">
    <source>
        <dbReference type="Google" id="ProtNLM"/>
    </source>
</evidence>
<organism evidence="2">
    <name type="scientific">viral metagenome</name>
    <dbReference type="NCBI Taxonomy" id="1070528"/>
    <lineage>
        <taxon>unclassified sequences</taxon>
        <taxon>metagenomes</taxon>
        <taxon>organismal metagenomes</taxon>
    </lineage>
</organism>
<evidence type="ECO:0000256" key="1">
    <source>
        <dbReference type="SAM" id="Phobius"/>
    </source>
</evidence>
<dbReference type="SUPFAM" id="SSF51294">
    <property type="entry name" value="Hedgehog/intein (Hint) domain"/>
    <property type="match status" value="1"/>
</dbReference>
<name>A0A6C0HCM5_9ZZZZ</name>
<feature type="transmembrane region" description="Helical" evidence="1">
    <location>
        <begin position="12"/>
        <end position="31"/>
    </location>
</feature>
<dbReference type="EMBL" id="MN739929">
    <property type="protein sequence ID" value="QHT78130.1"/>
    <property type="molecule type" value="Genomic_DNA"/>
</dbReference>
<accession>A0A6C0HCM5</accession>
<proteinExistence type="predicted"/>